<name>A0A197JG06_9FUNG</name>
<reference evidence="2 3" key="1">
    <citation type="submission" date="2016-05" db="EMBL/GenBank/DDBJ databases">
        <title>Genome sequencing reveals origins of a unique bacterial endosymbiosis in the earliest lineages of terrestrial Fungi.</title>
        <authorList>
            <consortium name="DOE Joint Genome Institute"/>
            <person name="Uehling J."/>
            <person name="Gryganskyi A."/>
            <person name="Hameed K."/>
            <person name="Tschaplinski T."/>
            <person name="Misztal P."/>
            <person name="Wu S."/>
            <person name="Desiro A."/>
            <person name="Vande Pol N."/>
            <person name="Du Z.-Y."/>
            <person name="Zienkiewicz A."/>
            <person name="Zienkiewicz K."/>
            <person name="Morin E."/>
            <person name="Tisserant E."/>
            <person name="Splivallo R."/>
            <person name="Hainaut M."/>
            <person name="Henrissat B."/>
            <person name="Ohm R."/>
            <person name="Kuo A."/>
            <person name="Yan J."/>
            <person name="Lipzen A."/>
            <person name="Nolan M."/>
            <person name="Labutti K."/>
            <person name="Barry K."/>
            <person name="Goldstein A."/>
            <person name="Labbe J."/>
            <person name="Schadt C."/>
            <person name="Tuskan G."/>
            <person name="Grigoriev I."/>
            <person name="Martin F."/>
            <person name="Vilgalys R."/>
            <person name="Bonito G."/>
        </authorList>
    </citation>
    <scope>NUCLEOTIDE SEQUENCE [LARGE SCALE GENOMIC DNA]</scope>
    <source>
        <strain evidence="2 3">AG-77</strain>
    </source>
</reference>
<evidence type="ECO:0000313" key="2">
    <source>
        <dbReference type="EMBL" id="OAQ23933.1"/>
    </source>
</evidence>
<dbReference type="EMBL" id="KV442105">
    <property type="protein sequence ID" value="OAQ23933.1"/>
    <property type="molecule type" value="Genomic_DNA"/>
</dbReference>
<feature type="compositionally biased region" description="Low complexity" evidence="1">
    <location>
        <begin position="123"/>
        <end position="156"/>
    </location>
</feature>
<proteinExistence type="predicted"/>
<keyword evidence="3" id="KW-1185">Reference proteome</keyword>
<organism evidence="2 3">
    <name type="scientific">Linnemannia elongata AG-77</name>
    <dbReference type="NCBI Taxonomy" id="1314771"/>
    <lineage>
        <taxon>Eukaryota</taxon>
        <taxon>Fungi</taxon>
        <taxon>Fungi incertae sedis</taxon>
        <taxon>Mucoromycota</taxon>
        <taxon>Mortierellomycotina</taxon>
        <taxon>Mortierellomycetes</taxon>
        <taxon>Mortierellales</taxon>
        <taxon>Mortierellaceae</taxon>
        <taxon>Linnemannia</taxon>
    </lineage>
</organism>
<feature type="region of interest" description="Disordered" evidence="1">
    <location>
        <begin position="1"/>
        <end position="207"/>
    </location>
</feature>
<accession>A0A197JG06</accession>
<feature type="compositionally biased region" description="Polar residues" evidence="1">
    <location>
        <begin position="17"/>
        <end position="28"/>
    </location>
</feature>
<gene>
    <name evidence="2" type="ORF">K457DRAFT_130143</name>
</gene>
<sequence length="355" mass="38759">MESFTTSVMSPQDPMNKFNNNSTSSGMASSAHGPAPYAPHNSHSTAFSHQPFPGNSNTVFVGSGGQAQTVASFQSSGMRGEQQLNNNNTHGSPTTTSPAQQQQHKQNHPHSPHGATSPVESAQQTPYHPQKQQQNIPRPLQQNQQPQPSQPHQQHPIPEHHHIQYPSYKDPSSPPYPLSNGHANGTDMQNKANSNSNGMVRSHTHSLSHPHLQFAPYQEQNQKQQYQQPQQQHFNGFQQFRPQSPFRPPGSHIPHSMSMPMKPPTPTRMHLQFGPGTGVGAPSYDRRGSLGSGGYHLLHHDMMDTAMDSDGSSDRDSGDEGFGSGGGGVIQGAQWTRQEAHGDTFSFSFVLTVSL</sequence>
<evidence type="ECO:0000256" key="1">
    <source>
        <dbReference type="SAM" id="MobiDB-lite"/>
    </source>
</evidence>
<feature type="compositionally biased region" description="Gly residues" evidence="1">
    <location>
        <begin position="320"/>
        <end position="330"/>
    </location>
</feature>
<feature type="compositionally biased region" description="Polar residues" evidence="1">
    <location>
        <begin position="41"/>
        <end position="99"/>
    </location>
</feature>
<feature type="compositionally biased region" description="Polar residues" evidence="1">
    <location>
        <begin position="1"/>
        <end position="10"/>
    </location>
</feature>
<dbReference type="AlphaFoldDB" id="A0A197JG06"/>
<feature type="region of interest" description="Disordered" evidence="1">
    <location>
        <begin position="304"/>
        <end position="330"/>
    </location>
</feature>
<dbReference type="Proteomes" id="UP000078512">
    <property type="component" value="Unassembled WGS sequence"/>
</dbReference>
<protein>
    <submittedName>
        <fullName evidence="2">Uncharacterized protein</fullName>
    </submittedName>
</protein>
<feature type="compositionally biased region" description="Polar residues" evidence="1">
    <location>
        <begin position="181"/>
        <end position="199"/>
    </location>
</feature>
<evidence type="ECO:0000313" key="3">
    <source>
        <dbReference type="Proteomes" id="UP000078512"/>
    </source>
</evidence>